<organism evidence="11 12">
    <name type="scientific">Hevea brasiliensis</name>
    <name type="common">Para rubber tree</name>
    <name type="synonym">Siphonia brasiliensis</name>
    <dbReference type="NCBI Taxonomy" id="3981"/>
    <lineage>
        <taxon>Eukaryota</taxon>
        <taxon>Viridiplantae</taxon>
        <taxon>Streptophyta</taxon>
        <taxon>Embryophyta</taxon>
        <taxon>Tracheophyta</taxon>
        <taxon>Spermatophyta</taxon>
        <taxon>Magnoliopsida</taxon>
        <taxon>eudicotyledons</taxon>
        <taxon>Gunneridae</taxon>
        <taxon>Pentapetalae</taxon>
        <taxon>rosids</taxon>
        <taxon>fabids</taxon>
        <taxon>Malpighiales</taxon>
        <taxon>Euphorbiaceae</taxon>
        <taxon>Crotonoideae</taxon>
        <taxon>Micrandreae</taxon>
        <taxon>Hevea</taxon>
    </lineage>
</organism>
<protein>
    <submittedName>
        <fullName evidence="11">Uncharacterized protein</fullName>
    </submittedName>
</protein>
<evidence type="ECO:0000256" key="1">
    <source>
        <dbReference type="ARBA" id="ARBA00004370"/>
    </source>
</evidence>
<keyword evidence="4" id="KW-0029">Amino-acid transport</keyword>
<evidence type="ECO:0000256" key="4">
    <source>
        <dbReference type="ARBA" id="ARBA00022970"/>
    </source>
</evidence>
<dbReference type="GO" id="GO:0006865">
    <property type="term" value="P:amino acid transport"/>
    <property type="evidence" value="ECO:0007669"/>
    <property type="project" value="UniProtKB-KW"/>
</dbReference>
<evidence type="ECO:0000259" key="9">
    <source>
        <dbReference type="Pfam" id="PF00337"/>
    </source>
</evidence>
<evidence type="ECO:0000256" key="8">
    <source>
        <dbReference type="SAM" id="SignalP"/>
    </source>
</evidence>
<keyword evidence="3 7" id="KW-0812">Transmembrane</keyword>
<dbReference type="Pfam" id="PF00337">
    <property type="entry name" value="Gal-bind_lectin"/>
    <property type="match status" value="1"/>
</dbReference>
<dbReference type="AlphaFoldDB" id="A0A6A6MQV0"/>
<gene>
    <name evidence="11" type="ORF">GH714_036693</name>
</gene>
<feature type="chain" id="PRO_5025552807" evidence="8">
    <location>
        <begin position="17"/>
        <end position="263"/>
    </location>
</feature>
<comment type="subcellular location">
    <subcellularLocation>
        <location evidence="1">Membrane</location>
    </subcellularLocation>
</comment>
<keyword evidence="5 7" id="KW-1133">Transmembrane helix</keyword>
<dbReference type="Proteomes" id="UP000467840">
    <property type="component" value="Chromosome 15"/>
</dbReference>
<evidence type="ECO:0000256" key="2">
    <source>
        <dbReference type="ARBA" id="ARBA00022448"/>
    </source>
</evidence>
<feature type="transmembrane region" description="Helical" evidence="7">
    <location>
        <begin position="215"/>
        <end position="235"/>
    </location>
</feature>
<evidence type="ECO:0000256" key="6">
    <source>
        <dbReference type="ARBA" id="ARBA00023136"/>
    </source>
</evidence>
<accession>A0A6A6MQV0</accession>
<dbReference type="InterPro" id="IPR001079">
    <property type="entry name" value="Galectin_CRD"/>
</dbReference>
<dbReference type="UniPathway" id="UPA00378"/>
<reference evidence="11 12" key="1">
    <citation type="journal article" date="2020" name="Mol. Plant">
        <title>The Chromosome-Based Rubber Tree Genome Provides New Insights into Spurge Genome Evolution and Rubber Biosynthesis.</title>
        <authorList>
            <person name="Liu J."/>
            <person name="Shi C."/>
            <person name="Shi C.C."/>
            <person name="Li W."/>
            <person name="Zhang Q.J."/>
            <person name="Zhang Y."/>
            <person name="Li K."/>
            <person name="Lu H.F."/>
            <person name="Shi C."/>
            <person name="Zhu S.T."/>
            <person name="Xiao Z.Y."/>
            <person name="Nan H."/>
            <person name="Yue Y."/>
            <person name="Zhu X.G."/>
            <person name="Wu Y."/>
            <person name="Hong X.N."/>
            <person name="Fan G.Y."/>
            <person name="Tong Y."/>
            <person name="Zhang D."/>
            <person name="Mao C.L."/>
            <person name="Liu Y.L."/>
            <person name="Hao S.J."/>
            <person name="Liu W.Q."/>
            <person name="Lv M.Q."/>
            <person name="Zhang H.B."/>
            <person name="Liu Y."/>
            <person name="Hu-Tang G.R."/>
            <person name="Wang J.P."/>
            <person name="Wang J.H."/>
            <person name="Sun Y.H."/>
            <person name="Ni S.B."/>
            <person name="Chen W.B."/>
            <person name="Zhang X.C."/>
            <person name="Jiao Y.N."/>
            <person name="Eichler E.E."/>
            <person name="Li G.H."/>
            <person name="Liu X."/>
            <person name="Gao L.Z."/>
        </authorList>
    </citation>
    <scope>NUCLEOTIDE SEQUENCE [LARGE SCALE GENOMIC DNA]</scope>
    <source>
        <strain evidence="12">cv. GT1</strain>
        <tissue evidence="11">Leaf</tissue>
    </source>
</reference>
<proteinExistence type="predicted"/>
<feature type="signal peptide" evidence="8">
    <location>
        <begin position="1"/>
        <end position="16"/>
    </location>
</feature>
<feature type="domain" description="Galectin" evidence="9">
    <location>
        <begin position="98"/>
        <end position="187"/>
    </location>
</feature>
<dbReference type="Pfam" id="PF01490">
    <property type="entry name" value="Aa_trans"/>
    <property type="match status" value="1"/>
</dbReference>
<dbReference type="GO" id="GO:0016020">
    <property type="term" value="C:membrane"/>
    <property type="evidence" value="ECO:0007669"/>
    <property type="project" value="UniProtKB-SubCell"/>
</dbReference>
<name>A0A6A6MQV0_HEVBR</name>
<evidence type="ECO:0000256" key="5">
    <source>
        <dbReference type="ARBA" id="ARBA00022989"/>
    </source>
</evidence>
<dbReference type="InterPro" id="IPR013057">
    <property type="entry name" value="AA_transpt_TM"/>
</dbReference>
<evidence type="ECO:0000313" key="12">
    <source>
        <dbReference type="Proteomes" id="UP000467840"/>
    </source>
</evidence>
<feature type="transmembrane region" description="Helical" evidence="7">
    <location>
        <begin position="242"/>
        <end position="262"/>
    </location>
</feature>
<keyword evidence="2" id="KW-0813">Transport</keyword>
<feature type="domain" description="Amino acid transporter transmembrane" evidence="10">
    <location>
        <begin position="204"/>
        <end position="263"/>
    </location>
</feature>
<keyword evidence="6 7" id="KW-0472">Membrane</keyword>
<keyword evidence="8" id="KW-0732">Signal</keyword>
<evidence type="ECO:0000313" key="11">
    <source>
        <dbReference type="EMBL" id="KAF2314808.1"/>
    </source>
</evidence>
<dbReference type="EMBL" id="JAAGAX010000005">
    <property type="protein sequence ID" value="KAF2314808.1"/>
    <property type="molecule type" value="Genomic_DNA"/>
</dbReference>
<dbReference type="GO" id="GO:0030246">
    <property type="term" value="F:carbohydrate binding"/>
    <property type="evidence" value="ECO:0007669"/>
    <property type="project" value="InterPro"/>
</dbReference>
<evidence type="ECO:0000256" key="7">
    <source>
        <dbReference type="SAM" id="Phobius"/>
    </source>
</evidence>
<evidence type="ECO:0000259" key="10">
    <source>
        <dbReference type="Pfam" id="PF01490"/>
    </source>
</evidence>
<keyword evidence="12" id="KW-1185">Reference proteome</keyword>
<sequence length="263" mass="29570">MFLTLTTLALPRPILAGDDEATRTVLDPHRVFLRIPERRVRETKRLSGLFFNESIFGAADAFDELSALHKAAKQAWLAGKKLWEELESADHRAPLRTDSGSHITVVGSPRWAHLEKDPKIALLKEGEEALMVSQFMMELLGLKTVDGEEPPRIIHFNPRLKGDWSGKPVIEHNTGYRMQWGTPLRCEGWSSQADEDTGGEFALPAKKNMYKGVSAAYVVIILTYWQLAFCGYWAFGSEVQPYIVASLTIPEWTIVMANLFAVI</sequence>
<evidence type="ECO:0000256" key="3">
    <source>
        <dbReference type="ARBA" id="ARBA00022692"/>
    </source>
</evidence>
<comment type="caution">
    <text evidence="11">The sequence shown here is derived from an EMBL/GenBank/DDBJ whole genome shotgun (WGS) entry which is preliminary data.</text>
</comment>